<organism evidence="1 2">
    <name type="scientific">Halobium palmae</name>
    <dbReference type="NCBI Taxonomy" id="1776492"/>
    <lineage>
        <taxon>Archaea</taxon>
        <taxon>Methanobacteriati</taxon>
        <taxon>Methanobacteriota</taxon>
        <taxon>Stenosarchaea group</taxon>
        <taxon>Halobacteria</taxon>
        <taxon>Halobacteriales</taxon>
        <taxon>Haloferacaceae</taxon>
        <taxon>Halobium</taxon>
    </lineage>
</organism>
<reference evidence="1 2" key="1">
    <citation type="journal article" date="2019" name="Int. J. Syst. Evol. Microbiol.">
        <title>The Global Catalogue of Microorganisms (GCM) 10K type strain sequencing project: providing services to taxonomists for standard genome sequencing and annotation.</title>
        <authorList>
            <consortium name="The Broad Institute Genomics Platform"/>
            <consortium name="The Broad Institute Genome Sequencing Center for Infectious Disease"/>
            <person name="Wu L."/>
            <person name="Ma J."/>
        </authorList>
    </citation>
    <scope>NUCLEOTIDE SEQUENCE [LARGE SCALE GENOMIC DNA]</scope>
    <source>
        <strain evidence="1 2">NBRC 111368</strain>
    </source>
</reference>
<dbReference type="AlphaFoldDB" id="A0ABD5S443"/>
<protein>
    <submittedName>
        <fullName evidence="1">Uncharacterized protein</fullName>
    </submittedName>
</protein>
<proteinExistence type="predicted"/>
<name>A0ABD5S443_9EURY</name>
<sequence>MNPIQEIEETTGFEKRPAESVSEYLSRLGAGAGVSEGEVASVRDAIHTDLYSKGSLPESERETIRSFARTVSENATAAVWTREP</sequence>
<dbReference type="Proteomes" id="UP001596328">
    <property type="component" value="Unassembled WGS sequence"/>
</dbReference>
<accession>A0ABD5S443</accession>
<evidence type="ECO:0000313" key="2">
    <source>
        <dbReference type="Proteomes" id="UP001596328"/>
    </source>
</evidence>
<gene>
    <name evidence="1" type="ORF">ACFQE1_18760</name>
</gene>
<keyword evidence="2" id="KW-1185">Reference proteome</keyword>
<evidence type="ECO:0000313" key="1">
    <source>
        <dbReference type="EMBL" id="MFC6726366.1"/>
    </source>
</evidence>
<comment type="caution">
    <text evidence="1">The sequence shown here is derived from an EMBL/GenBank/DDBJ whole genome shotgun (WGS) entry which is preliminary data.</text>
</comment>
<dbReference type="EMBL" id="JBHSWU010001065">
    <property type="protein sequence ID" value="MFC6726366.1"/>
    <property type="molecule type" value="Genomic_DNA"/>
</dbReference>